<evidence type="ECO:0000259" key="7">
    <source>
        <dbReference type="Pfam" id="PF12698"/>
    </source>
</evidence>
<evidence type="ECO:0000256" key="4">
    <source>
        <dbReference type="ARBA" id="ARBA00022989"/>
    </source>
</evidence>
<dbReference type="Pfam" id="PF12698">
    <property type="entry name" value="ABC2_membrane_3"/>
    <property type="match status" value="1"/>
</dbReference>
<feature type="transmembrane region" description="Helical" evidence="6">
    <location>
        <begin position="263"/>
        <end position="282"/>
    </location>
</feature>
<keyword evidence="4 6" id="KW-1133">Transmembrane helix</keyword>
<feature type="transmembrane region" description="Helical" evidence="6">
    <location>
        <begin position="228"/>
        <end position="251"/>
    </location>
</feature>
<dbReference type="GO" id="GO:0140359">
    <property type="term" value="F:ABC-type transporter activity"/>
    <property type="evidence" value="ECO:0007669"/>
    <property type="project" value="InterPro"/>
</dbReference>
<dbReference type="EMBL" id="UINC01001416">
    <property type="protein sequence ID" value="SUZ80139.1"/>
    <property type="molecule type" value="Genomic_DNA"/>
</dbReference>
<organism evidence="8">
    <name type="scientific">marine metagenome</name>
    <dbReference type="NCBI Taxonomy" id="408172"/>
    <lineage>
        <taxon>unclassified sequences</taxon>
        <taxon>metagenomes</taxon>
        <taxon>ecological metagenomes</taxon>
    </lineage>
</organism>
<dbReference type="PANTHER" id="PTHR30294:SF29">
    <property type="entry name" value="MULTIDRUG ABC TRANSPORTER PERMEASE YBHS-RELATED"/>
    <property type="match status" value="1"/>
</dbReference>
<dbReference type="GO" id="GO:0005886">
    <property type="term" value="C:plasma membrane"/>
    <property type="evidence" value="ECO:0007669"/>
    <property type="project" value="UniProtKB-SubCell"/>
</dbReference>
<feature type="domain" description="ABC-2 type transporter transmembrane" evidence="7">
    <location>
        <begin position="6"/>
        <end position="335"/>
    </location>
</feature>
<keyword evidence="2" id="KW-1003">Cell membrane</keyword>
<protein>
    <recommendedName>
        <fullName evidence="7">ABC-2 type transporter transmembrane domain-containing protein</fullName>
    </recommendedName>
</protein>
<dbReference type="InterPro" id="IPR051449">
    <property type="entry name" value="ABC-2_transporter_component"/>
</dbReference>
<comment type="subcellular location">
    <subcellularLocation>
        <location evidence="1">Cell membrane</location>
        <topology evidence="1">Multi-pass membrane protein</topology>
    </subcellularLocation>
</comment>
<sequence length="364" mass="40942">MKLELLNKKINSDEIYGALVIPKFDIYDPSGIKFYSKTIPSGDLIYDIENIIEDKIKNIKIKDLDLNQESLDKLITKVSLNTYSISETISEDNNSNLEAKKSSSDMAWGLGYFNGFLIYMFVFIYGSFILQSVLDEKSSKVVEVIISSVKPFQLMMGKVLGVGAVAFTQILIWIILAVTISTFTSTYFGYDGSNSVNEVMSVQENSDQSKEIVFGIFDMISSVDIKKIVITFIIYFLGGFFLYGAFFAAIGSAVDNLQDASQFTLPISLPIIASLMFMAIVLENPDSNVSIFLSMFPLTSPILMMARLTFGVPDWQLLLSIFLLILSVLFALWFAGRIYRVGILTTGSKITYKLLWKWFIMKNY</sequence>
<feature type="transmembrane region" description="Helical" evidence="6">
    <location>
        <begin position="159"/>
        <end position="180"/>
    </location>
</feature>
<accession>A0A381QNT1</accession>
<keyword evidence="3 6" id="KW-0812">Transmembrane</keyword>
<keyword evidence="5 6" id="KW-0472">Membrane</keyword>
<proteinExistence type="predicted"/>
<evidence type="ECO:0000256" key="1">
    <source>
        <dbReference type="ARBA" id="ARBA00004651"/>
    </source>
</evidence>
<reference evidence="8" key="1">
    <citation type="submission" date="2018-05" db="EMBL/GenBank/DDBJ databases">
        <authorList>
            <person name="Lanie J.A."/>
            <person name="Ng W.-L."/>
            <person name="Kazmierczak K.M."/>
            <person name="Andrzejewski T.M."/>
            <person name="Davidsen T.M."/>
            <person name="Wayne K.J."/>
            <person name="Tettelin H."/>
            <person name="Glass J.I."/>
            <person name="Rusch D."/>
            <person name="Podicherti R."/>
            <person name="Tsui H.-C.T."/>
            <person name="Winkler M.E."/>
        </authorList>
    </citation>
    <scope>NUCLEOTIDE SEQUENCE</scope>
</reference>
<feature type="transmembrane region" description="Helical" evidence="6">
    <location>
        <begin position="110"/>
        <end position="130"/>
    </location>
</feature>
<evidence type="ECO:0000256" key="6">
    <source>
        <dbReference type="SAM" id="Phobius"/>
    </source>
</evidence>
<evidence type="ECO:0000256" key="5">
    <source>
        <dbReference type="ARBA" id="ARBA00023136"/>
    </source>
</evidence>
<feature type="transmembrane region" description="Helical" evidence="6">
    <location>
        <begin position="315"/>
        <end position="335"/>
    </location>
</feature>
<gene>
    <name evidence="8" type="ORF">METZ01_LOCUS32993</name>
</gene>
<name>A0A381QNT1_9ZZZZ</name>
<dbReference type="PANTHER" id="PTHR30294">
    <property type="entry name" value="MEMBRANE COMPONENT OF ABC TRANSPORTER YHHJ-RELATED"/>
    <property type="match status" value="1"/>
</dbReference>
<dbReference type="SUPFAM" id="SSF53850">
    <property type="entry name" value="Periplasmic binding protein-like II"/>
    <property type="match status" value="1"/>
</dbReference>
<evidence type="ECO:0000256" key="2">
    <source>
        <dbReference type="ARBA" id="ARBA00022475"/>
    </source>
</evidence>
<dbReference type="InterPro" id="IPR013525">
    <property type="entry name" value="ABC2_TM"/>
</dbReference>
<feature type="transmembrane region" description="Helical" evidence="6">
    <location>
        <begin position="289"/>
        <end position="309"/>
    </location>
</feature>
<evidence type="ECO:0000313" key="8">
    <source>
        <dbReference type="EMBL" id="SUZ80139.1"/>
    </source>
</evidence>
<dbReference type="AlphaFoldDB" id="A0A381QNT1"/>
<dbReference type="Gene3D" id="3.40.190.10">
    <property type="entry name" value="Periplasmic binding protein-like II"/>
    <property type="match status" value="1"/>
</dbReference>
<evidence type="ECO:0000256" key="3">
    <source>
        <dbReference type="ARBA" id="ARBA00022692"/>
    </source>
</evidence>